<organism evidence="5 6">
    <name type="scientific">Flavobacterium chungnamense</name>
    <dbReference type="NCBI Taxonomy" id="706182"/>
    <lineage>
        <taxon>Bacteria</taxon>
        <taxon>Pseudomonadati</taxon>
        <taxon>Bacteroidota</taxon>
        <taxon>Flavobacteriia</taxon>
        <taxon>Flavobacteriales</taxon>
        <taxon>Flavobacteriaceae</taxon>
        <taxon>Flavobacterium</taxon>
    </lineage>
</organism>
<sequence length="632" mass="70857">MFKKGIYIVVLMFATSVLAQNYTKHKVAKGETITQIAQKYKVTPYDIYKLNPDSQSGIQPDAILLIPKSIEKEVKNDEVKTASAKIHEVQPKETLYSISKEYKVSIEELEEENPFLKTDGLQPGQKLTIPSEFKFVIHKAKIRTTHEVVAGDTKYSISKKYGISVEELEKQNPEIKDNLPVGFKLKINSSEKAVTTADVVKPKTEAYQGNTLEYTVKSGETMYSLTKLLGLSEASLIGLNPSLKEGVKEGMILKVPATLSFSKETKNSLKDLTKSISNQKRKELVLFLPFNASKIQNDTVTSISERLKKDKFLNMTLDFYAGALMAIDSAKVLGMNLDIKIYDSQETKNSTSALSVISNNDFSSTDAVIGPFYQVNVEKVADALENKNIPVISPLSRDEGKSYKNLFQSMPHADAVKGAMFSYMQSKNGNIIAVIDPKKTSIKEYIQDFQKDVKVVGVTDKGGFVADSIKKHFVKDRINYVVMASEKTGTIFTTTSAMSSVMKDYQVQLVILEPNETLDFEEIALSRLTKLKMAYPSATKDNDSDEAQKFERAFKKKNKILPNQYAVRGFDLTFDTMLRLAQDKPFEESINDDATEQVESKFDYAKKISGGYTNNGIYILYYDEDLTIKQVQ</sequence>
<keyword evidence="6" id="KW-1185">Reference proteome</keyword>
<comment type="similarity">
    <text evidence="1">Belongs to the leucine-binding protein family.</text>
</comment>
<evidence type="ECO:0000256" key="3">
    <source>
        <dbReference type="SAM" id="SignalP"/>
    </source>
</evidence>
<dbReference type="Gene3D" id="3.10.350.10">
    <property type="entry name" value="LysM domain"/>
    <property type="match status" value="4"/>
</dbReference>
<dbReference type="PANTHER" id="PTHR33734:SF22">
    <property type="entry name" value="MEMBRANE-BOUND LYTIC MUREIN TRANSGLYCOSYLASE D"/>
    <property type="match status" value="1"/>
</dbReference>
<evidence type="ECO:0000313" key="6">
    <source>
        <dbReference type="Proteomes" id="UP001500426"/>
    </source>
</evidence>
<keyword evidence="2 3" id="KW-0732">Signal</keyword>
<dbReference type="Pfam" id="PF13458">
    <property type="entry name" value="Peripla_BP_6"/>
    <property type="match status" value="1"/>
</dbReference>
<feature type="chain" id="PRO_5047243127" evidence="3">
    <location>
        <begin position="20"/>
        <end position="632"/>
    </location>
</feature>
<dbReference type="InterPro" id="IPR036779">
    <property type="entry name" value="LysM_dom_sf"/>
</dbReference>
<dbReference type="EMBL" id="BAABCS010000017">
    <property type="protein sequence ID" value="GAA4052482.1"/>
    <property type="molecule type" value="Genomic_DNA"/>
</dbReference>
<dbReference type="PROSITE" id="PS51782">
    <property type="entry name" value="LYSM"/>
    <property type="match status" value="3"/>
</dbReference>
<name>A0ABP7UTH3_9FLAO</name>
<protein>
    <submittedName>
        <fullName evidence="5">LysM peptidoglycan-binding domain-containing protein</fullName>
    </submittedName>
</protein>
<feature type="domain" description="LysM" evidence="4">
    <location>
        <begin position="144"/>
        <end position="187"/>
    </location>
</feature>
<dbReference type="CDD" id="cd00118">
    <property type="entry name" value="LysM"/>
    <property type="match status" value="4"/>
</dbReference>
<dbReference type="InterPro" id="IPR028081">
    <property type="entry name" value="Leu-bd"/>
</dbReference>
<dbReference type="Proteomes" id="UP001500426">
    <property type="component" value="Unassembled WGS sequence"/>
</dbReference>
<dbReference type="RefSeq" id="WP_345093881.1">
    <property type="nucleotide sequence ID" value="NZ_BAABCS010000017.1"/>
</dbReference>
<dbReference type="SUPFAM" id="SSF54106">
    <property type="entry name" value="LysM domain"/>
    <property type="match status" value="4"/>
</dbReference>
<evidence type="ECO:0000256" key="2">
    <source>
        <dbReference type="ARBA" id="ARBA00022729"/>
    </source>
</evidence>
<comment type="caution">
    <text evidence="5">The sequence shown here is derived from an EMBL/GenBank/DDBJ whole genome shotgun (WGS) entry which is preliminary data.</text>
</comment>
<feature type="signal peptide" evidence="3">
    <location>
        <begin position="1"/>
        <end position="19"/>
    </location>
</feature>
<reference evidence="6" key="1">
    <citation type="journal article" date="2019" name="Int. J. Syst. Evol. Microbiol.">
        <title>The Global Catalogue of Microorganisms (GCM) 10K type strain sequencing project: providing services to taxonomists for standard genome sequencing and annotation.</title>
        <authorList>
            <consortium name="The Broad Institute Genomics Platform"/>
            <consortium name="The Broad Institute Genome Sequencing Center for Infectious Disease"/>
            <person name="Wu L."/>
            <person name="Ma J."/>
        </authorList>
    </citation>
    <scope>NUCLEOTIDE SEQUENCE [LARGE SCALE GENOMIC DNA]</scope>
    <source>
        <strain evidence="6">JCM 17068</strain>
    </source>
</reference>
<evidence type="ECO:0000259" key="4">
    <source>
        <dbReference type="PROSITE" id="PS51782"/>
    </source>
</evidence>
<evidence type="ECO:0000313" key="5">
    <source>
        <dbReference type="EMBL" id="GAA4052482.1"/>
    </source>
</evidence>
<dbReference type="InterPro" id="IPR028082">
    <property type="entry name" value="Peripla_BP_I"/>
</dbReference>
<dbReference type="SUPFAM" id="SSF53822">
    <property type="entry name" value="Periplasmic binding protein-like I"/>
    <property type="match status" value="1"/>
</dbReference>
<proteinExistence type="inferred from homology"/>
<gene>
    <name evidence="5" type="ORF">GCM10022388_18450</name>
</gene>
<dbReference type="InterPro" id="IPR018392">
    <property type="entry name" value="LysM"/>
</dbReference>
<dbReference type="PANTHER" id="PTHR33734">
    <property type="entry name" value="LYSM DOMAIN-CONTAINING GPI-ANCHORED PROTEIN 2"/>
    <property type="match status" value="1"/>
</dbReference>
<dbReference type="Pfam" id="PF01476">
    <property type="entry name" value="LysM"/>
    <property type="match status" value="4"/>
</dbReference>
<feature type="domain" description="LysM" evidence="4">
    <location>
        <begin position="85"/>
        <end position="129"/>
    </location>
</feature>
<evidence type="ECO:0000256" key="1">
    <source>
        <dbReference type="ARBA" id="ARBA00010062"/>
    </source>
</evidence>
<accession>A0ABP7UTH3</accession>
<feature type="domain" description="LysM" evidence="4">
    <location>
        <begin position="23"/>
        <end position="66"/>
    </location>
</feature>
<dbReference type="SMART" id="SM00257">
    <property type="entry name" value="LysM"/>
    <property type="match status" value="4"/>
</dbReference>
<dbReference type="Gene3D" id="3.40.50.2300">
    <property type="match status" value="1"/>
</dbReference>